<reference evidence="1" key="1">
    <citation type="submission" date="2024-02" db="EMBL/GenBank/DDBJ databases">
        <title>Metagenome Assembled Genome of Zalaria obscura JY119.</title>
        <authorList>
            <person name="Vighnesh L."/>
            <person name="Jagadeeshwari U."/>
            <person name="Venkata Ramana C."/>
            <person name="Sasikala C."/>
        </authorList>
    </citation>
    <scope>NUCLEOTIDE SEQUENCE</scope>
    <source>
        <strain evidence="1">JY119</strain>
    </source>
</reference>
<sequence>MPETFEEFAFHLHTNTIGPIICAQRLLQTNIPIGTIAFMSSDSGSTQNFREMEDGFAAYAASKAALNQAMRHMAAELKRKDDDTILLALHPGEVATDMANIDVGWEVEGIITPQESVSSLIKVIESKGIQHSGTFWTWENKVSNAVQHKGVKDLY</sequence>
<comment type="caution">
    <text evidence="1">The sequence shown here is derived from an EMBL/GenBank/DDBJ whole genome shotgun (WGS) entry which is preliminary data.</text>
</comment>
<evidence type="ECO:0000313" key="2">
    <source>
        <dbReference type="Proteomes" id="UP001320706"/>
    </source>
</evidence>
<dbReference type="EMBL" id="JAMKPW020000040">
    <property type="protein sequence ID" value="KAK8198758.1"/>
    <property type="molecule type" value="Genomic_DNA"/>
</dbReference>
<keyword evidence="2" id="KW-1185">Reference proteome</keyword>
<accession>A0ACC3S727</accession>
<name>A0ACC3S727_9PEZI</name>
<organism evidence="1 2">
    <name type="scientific">Zalaria obscura</name>
    <dbReference type="NCBI Taxonomy" id="2024903"/>
    <lineage>
        <taxon>Eukaryota</taxon>
        <taxon>Fungi</taxon>
        <taxon>Dikarya</taxon>
        <taxon>Ascomycota</taxon>
        <taxon>Pezizomycotina</taxon>
        <taxon>Dothideomycetes</taxon>
        <taxon>Dothideomycetidae</taxon>
        <taxon>Dothideales</taxon>
        <taxon>Zalariaceae</taxon>
        <taxon>Zalaria</taxon>
    </lineage>
</organism>
<protein>
    <submittedName>
        <fullName evidence="1">Uncharacterized protein</fullName>
    </submittedName>
</protein>
<dbReference type="Proteomes" id="UP001320706">
    <property type="component" value="Unassembled WGS sequence"/>
</dbReference>
<evidence type="ECO:0000313" key="1">
    <source>
        <dbReference type="EMBL" id="KAK8198758.1"/>
    </source>
</evidence>
<proteinExistence type="predicted"/>
<gene>
    <name evidence="1" type="ORF">M8818_006625</name>
</gene>